<gene>
    <name evidence="2" type="ORF">CALVIDRAFT_220421</name>
</gene>
<protein>
    <submittedName>
        <fullName evidence="2">Uncharacterized protein</fullName>
    </submittedName>
</protein>
<evidence type="ECO:0000313" key="3">
    <source>
        <dbReference type="Proteomes" id="UP000076738"/>
    </source>
</evidence>
<name>A0A167RK48_CALVF</name>
<sequence length="138" mass="15017">MNELDDIPPWLTILVIIALIAILLWAFRDVRFDGPKGGRLRRPMRSNGPGHWECEQAPPSSLIQLVGLRGASCLPLNRSPSVRHVLAVGLGEIVPIFPSQSSNPGSPDIVDDPPYRCNEESVCLLNGTAPLADQKSKC</sequence>
<proteinExistence type="predicted"/>
<keyword evidence="1" id="KW-0812">Transmembrane</keyword>
<keyword evidence="1" id="KW-1133">Transmembrane helix</keyword>
<evidence type="ECO:0000313" key="2">
    <source>
        <dbReference type="EMBL" id="KZP00998.1"/>
    </source>
</evidence>
<keyword evidence="1" id="KW-0472">Membrane</keyword>
<dbReference type="Proteomes" id="UP000076738">
    <property type="component" value="Unassembled WGS sequence"/>
</dbReference>
<organism evidence="2 3">
    <name type="scientific">Calocera viscosa (strain TUFC12733)</name>
    <dbReference type="NCBI Taxonomy" id="1330018"/>
    <lineage>
        <taxon>Eukaryota</taxon>
        <taxon>Fungi</taxon>
        <taxon>Dikarya</taxon>
        <taxon>Basidiomycota</taxon>
        <taxon>Agaricomycotina</taxon>
        <taxon>Dacrymycetes</taxon>
        <taxon>Dacrymycetales</taxon>
        <taxon>Dacrymycetaceae</taxon>
        <taxon>Calocera</taxon>
    </lineage>
</organism>
<dbReference type="EMBL" id="KV417268">
    <property type="protein sequence ID" value="KZP00998.1"/>
    <property type="molecule type" value="Genomic_DNA"/>
</dbReference>
<evidence type="ECO:0000256" key="1">
    <source>
        <dbReference type="SAM" id="Phobius"/>
    </source>
</evidence>
<keyword evidence="3" id="KW-1185">Reference proteome</keyword>
<feature type="transmembrane region" description="Helical" evidence="1">
    <location>
        <begin position="7"/>
        <end position="27"/>
    </location>
</feature>
<reference evidence="2 3" key="1">
    <citation type="journal article" date="2016" name="Mol. Biol. Evol.">
        <title>Comparative Genomics of Early-Diverging Mushroom-Forming Fungi Provides Insights into the Origins of Lignocellulose Decay Capabilities.</title>
        <authorList>
            <person name="Nagy L.G."/>
            <person name="Riley R."/>
            <person name="Tritt A."/>
            <person name="Adam C."/>
            <person name="Daum C."/>
            <person name="Floudas D."/>
            <person name="Sun H."/>
            <person name="Yadav J.S."/>
            <person name="Pangilinan J."/>
            <person name="Larsson K.H."/>
            <person name="Matsuura K."/>
            <person name="Barry K."/>
            <person name="Labutti K."/>
            <person name="Kuo R."/>
            <person name="Ohm R.A."/>
            <person name="Bhattacharya S.S."/>
            <person name="Shirouzu T."/>
            <person name="Yoshinaga Y."/>
            <person name="Martin F.M."/>
            <person name="Grigoriev I.V."/>
            <person name="Hibbett D.S."/>
        </authorList>
    </citation>
    <scope>NUCLEOTIDE SEQUENCE [LARGE SCALE GENOMIC DNA]</scope>
    <source>
        <strain evidence="2 3">TUFC12733</strain>
    </source>
</reference>
<accession>A0A167RK48</accession>
<dbReference type="AlphaFoldDB" id="A0A167RK48"/>